<dbReference type="KEGG" id="tad:TRIADDRAFT_52799"/>
<feature type="compositionally biased region" description="Basic and acidic residues" evidence="5">
    <location>
        <begin position="90"/>
        <end position="99"/>
    </location>
</feature>
<sequence>MSFSPWYPKGLRSGRRNFFDQPPRWPYRRSLYPSYWPYHDMPEVEMDAFGDCFVFRPMLPSERCRHEHRNKNAPGSATTDKNASNQVNNDQKESKEQDGHANQALHGHHAVRPGHEERRSQSRFYRPVPGYLHFFGQNPLEELEAAMDDLTVDAMHDSQNPYLSEHGTIPHQHHQKSSSYQSTSQTRVNGGKSYSYNKSTIISEDGEHKVTITRSIGDQKHIVTSIMDADGNEHQLENYVNVDTDNI</sequence>
<comment type="similarity">
    <text evidence="2">Belongs to the MLF family.</text>
</comment>
<dbReference type="GO" id="GO:0005737">
    <property type="term" value="C:cytoplasm"/>
    <property type="evidence" value="ECO:0007669"/>
    <property type="project" value="UniProtKB-SubCell"/>
</dbReference>
<organism evidence="6 7">
    <name type="scientific">Trichoplax adhaerens</name>
    <name type="common">Trichoplax reptans</name>
    <dbReference type="NCBI Taxonomy" id="10228"/>
    <lineage>
        <taxon>Eukaryota</taxon>
        <taxon>Metazoa</taxon>
        <taxon>Placozoa</taxon>
        <taxon>Uniplacotomia</taxon>
        <taxon>Trichoplacea</taxon>
        <taxon>Trichoplacidae</taxon>
        <taxon>Trichoplax</taxon>
    </lineage>
</organism>
<dbReference type="InterPro" id="IPR019376">
    <property type="entry name" value="Myeloid_leukemia_factor"/>
</dbReference>
<reference evidence="6 7" key="1">
    <citation type="journal article" date="2008" name="Nature">
        <title>The Trichoplax genome and the nature of placozoans.</title>
        <authorList>
            <person name="Srivastava M."/>
            <person name="Begovic E."/>
            <person name="Chapman J."/>
            <person name="Putnam N.H."/>
            <person name="Hellsten U."/>
            <person name="Kawashima T."/>
            <person name="Kuo A."/>
            <person name="Mitros T."/>
            <person name="Salamov A."/>
            <person name="Carpenter M.L."/>
            <person name="Signorovitch A.Y."/>
            <person name="Moreno M.A."/>
            <person name="Kamm K."/>
            <person name="Grimwood J."/>
            <person name="Schmutz J."/>
            <person name="Shapiro H."/>
            <person name="Grigoriev I.V."/>
            <person name="Buss L.W."/>
            <person name="Schierwater B."/>
            <person name="Dellaporta S.L."/>
            <person name="Rokhsar D.S."/>
        </authorList>
    </citation>
    <scope>NUCLEOTIDE SEQUENCE [LARGE SCALE GENOMIC DNA]</scope>
    <source>
        <strain evidence="6 7">Grell-BS-1999</strain>
    </source>
</reference>
<dbReference type="PANTHER" id="PTHR13105">
    <property type="entry name" value="MYELOID LEUKEMIA FACTOR"/>
    <property type="match status" value="1"/>
</dbReference>
<gene>
    <name evidence="6" type="ORF">TRIADDRAFT_52799</name>
</gene>
<dbReference type="CTD" id="6750322"/>
<proteinExistence type="inferred from homology"/>
<feature type="region of interest" description="Disordered" evidence="5">
    <location>
        <begin position="67"/>
        <end position="102"/>
    </location>
</feature>
<dbReference type="PhylomeDB" id="B3RKC9"/>
<keyword evidence="3" id="KW-0963">Cytoplasm</keyword>
<keyword evidence="4" id="KW-0597">Phosphoprotein</keyword>
<name>B3RKC9_TRIAD</name>
<feature type="region of interest" description="Disordered" evidence="5">
    <location>
        <begin position="158"/>
        <end position="192"/>
    </location>
</feature>
<dbReference type="OrthoDB" id="5562606at2759"/>
<evidence type="ECO:0000256" key="5">
    <source>
        <dbReference type="SAM" id="MobiDB-lite"/>
    </source>
</evidence>
<evidence type="ECO:0000313" key="7">
    <source>
        <dbReference type="Proteomes" id="UP000009022"/>
    </source>
</evidence>
<dbReference type="Proteomes" id="UP000009022">
    <property type="component" value="Unassembled WGS sequence"/>
</dbReference>
<dbReference type="RefSeq" id="XP_002109108.1">
    <property type="nucleotide sequence ID" value="XM_002109072.1"/>
</dbReference>
<dbReference type="HOGENOM" id="CLU_1125801_0_0_1"/>
<protein>
    <submittedName>
        <fullName evidence="6">Uncharacterized protein</fullName>
    </submittedName>
</protein>
<evidence type="ECO:0000256" key="4">
    <source>
        <dbReference type="ARBA" id="ARBA00022553"/>
    </source>
</evidence>
<evidence type="ECO:0000256" key="1">
    <source>
        <dbReference type="ARBA" id="ARBA00004496"/>
    </source>
</evidence>
<dbReference type="GeneID" id="6750322"/>
<comment type="subcellular location">
    <subcellularLocation>
        <location evidence="1">Cytoplasm</location>
    </subcellularLocation>
</comment>
<keyword evidence="7" id="KW-1185">Reference proteome</keyword>
<evidence type="ECO:0000256" key="3">
    <source>
        <dbReference type="ARBA" id="ARBA00022490"/>
    </source>
</evidence>
<evidence type="ECO:0000256" key="2">
    <source>
        <dbReference type="ARBA" id="ARBA00008332"/>
    </source>
</evidence>
<dbReference type="InParanoid" id="B3RKC9"/>
<accession>B3RKC9</accession>
<dbReference type="AlphaFoldDB" id="B3RKC9"/>
<dbReference type="EMBL" id="DS985241">
    <property type="protein sequence ID" value="EDV29906.1"/>
    <property type="molecule type" value="Genomic_DNA"/>
</dbReference>
<feature type="compositionally biased region" description="Polar residues" evidence="5">
    <location>
        <begin position="73"/>
        <end position="89"/>
    </location>
</feature>
<evidence type="ECO:0000313" key="6">
    <source>
        <dbReference type="EMBL" id="EDV29906.1"/>
    </source>
</evidence>